<organism evidence="1 2">
    <name type="scientific">Paeniglutamicibacter cryotolerans</name>
    <dbReference type="NCBI Taxonomy" id="670079"/>
    <lineage>
        <taxon>Bacteria</taxon>
        <taxon>Bacillati</taxon>
        <taxon>Actinomycetota</taxon>
        <taxon>Actinomycetes</taxon>
        <taxon>Micrococcales</taxon>
        <taxon>Micrococcaceae</taxon>
        <taxon>Paeniglutamicibacter</taxon>
    </lineage>
</organism>
<keyword evidence="2" id="KW-1185">Reference proteome</keyword>
<evidence type="ECO:0000313" key="1">
    <source>
        <dbReference type="EMBL" id="MBB2997613.1"/>
    </source>
</evidence>
<dbReference type="EMBL" id="JACHVS010000005">
    <property type="protein sequence ID" value="MBB2997613.1"/>
    <property type="molecule type" value="Genomic_DNA"/>
</dbReference>
<dbReference type="Proteomes" id="UP000523000">
    <property type="component" value="Unassembled WGS sequence"/>
</dbReference>
<proteinExistence type="predicted"/>
<accession>A0A839QPT2</accession>
<reference evidence="1 2" key="1">
    <citation type="submission" date="2020-08" db="EMBL/GenBank/DDBJ databases">
        <title>Sequencing the genomes of 1000 actinobacteria strains.</title>
        <authorList>
            <person name="Klenk H.-P."/>
        </authorList>
    </citation>
    <scope>NUCLEOTIDE SEQUENCE [LARGE SCALE GENOMIC DNA]</scope>
    <source>
        <strain evidence="1 2">DSM 22826</strain>
    </source>
</reference>
<sequence length="153" mass="17230">MADYGAIMALVLEHRSYSAIVETVGCSRREVSLVKKTVHAHSITAAQAAGMNREQLERLFPDGRKNVSAGFAQPDFPGIVRSMKSNRHYTLQQAWHRYLQLRWGPRAEQRRCPRGLVPTDGRTFPVLVFNGMLLNPLGSDGIFRYGYRAADEP</sequence>
<evidence type="ECO:0000313" key="2">
    <source>
        <dbReference type="Proteomes" id="UP000523000"/>
    </source>
</evidence>
<protein>
    <submittedName>
        <fullName evidence="1">Uncharacterized protein</fullName>
    </submittedName>
</protein>
<dbReference type="AlphaFoldDB" id="A0A839QPT2"/>
<comment type="caution">
    <text evidence="1">The sequence shown here is derived from an EMBL/GenBank/DDBJ whole genome shotgun (WGS) entry which is preliminary data.</text>
</comment>
<gene>
    <name evidence="1" type="ORF">E9229_003885</name>
</gene>
<name>A0A839QPT2_9MICC</name>
<dbReference type="RefSeq" id="WP_183513271.1">
    <property type="nucleotide sequence ID" value="NZ_JACHVS010000005.1"/>
</dbReference>